<dbReference type="InterPro" id="IPR013563">
    <property type="entry name" value="Oligopep_ABC_C"/>
</dbReference>
<sequence>MPETAKTAAPLLRLRGLEQVFDTKKGPVAAVGGVDLEVKAGKVLCLVGESGCGKTTTARAAAGITRPTAGAVEFRGRPLTDMNSGEKSAYRRAVQYIHQDPYAALNPTRTVASTLTAGLKRHGLVKNRTEARAKAAELLQLVELTPPESYLDSYPHQLSGGQRQRVNVARSLAMNPELLICDESTSMLDVSIRVSLLNTLGRLRDDLDVGFLFITHDLAVAKYFAWDGEIAVMYLGKVVEHGPTPEVIGNPQHPYTKALIGAVCEPDPDLAKANRSADQLRSAEIPSLTDLPAGCAFHPRCPAFEPGLCDAARPALVDTGGPGLPTAGAGPERRGRSVSCHVVARDITRTRPSGGDRTLTFDAVPGSRRPGAEASADDPTTSPAESESSGAAWSA</sequence>
<dbReference type="AlphaFoldDB" id="A0A1G7CPW5"/>
<evidence type="ECO:0000256" key="4">
    <source>
        <dbReference type="SAM" id="MobiDB-lite"/>
    </source>
</evidence>
<keyword evidence="7" id="KW-1185">Reference proteome</keyword>
<dbReference type="GO" id="GO:0016887">
    <property type="term" value="F:ATP hydrolysis activity"/>
    <property type="evidence" value="ECO:0007669"/>
    <property type="project" value="InterPro"/>
</dbReference>
<dbReference type="GO" id="GO:0015833">
    <property type="term" value="P:peptide transport"/>
    <property type="evidence" value="ECO:0007669"/>
    <property type="project" value="InterPro"/>
</dbReference>
<feature type="region of interest" description="Disordered" evidence="4">
    <location>
        <begin position="320"/>
        <end position="339"/>
    </location>
</feature>
<dbReference type="OrthoDB" id="2986442at2"/>
<dbReference type="SMART" id="SM00382">
    <property type="entry name" value="AAA"/>
    <property type="match status" value="1"/>
</dbReference>
<dbReference type="InterPro" id="IPR003439">
    <property type="entry name" value="ABC_transporter-like_ATP-bd"/>
</dbReference>
<dbReference type="PANTHER" id="PTHR43776">
    <property type="entry name" value="TRANSPORT ATP-BINDING PROTEIN"/>
    <property type="match status" value="1"/>
</dbReference>
<evidence type="ECO:0000256" key="1">
    <source>
        <dbReference type="ARBA" id="ARBA00022448"/>
    </source>
</evidence>
<dbReference type="Proteomes" id="UP000198949">
    <property type="component" value="Unassembled WGS sequence"/>
</dbReference>
<dbReference type="InterPro" id="IPR017871">
    <property type="entry name" value="ABC_transporter-like_CS"/>
</dbReference>
<dbReference type="SUPFAM" id="SSF52540">
    <property type="entry name" value="P-loop containing nucleoside triphosphate hydrolases"/>
    <property type="match status" value="1"/>
</dbReference>
<feature type="domain" description="ABC transporter" evidence="5">
    <location>
        <begin position="12"/>
        <end position="260"/>
    </location>
</feature>
<feature type="region of interest" description="Disordered" evidence="4">
    <location>
        <begin position="346"/>
        <end position="395"/>
    </location>
</feature>
<dbReference type="PROSITE" id="PS00211">
    <property type="entry name" value="ABC_TRANSPORTER_1"/>
    <property type="match status" value="1"/>
</dbReference>
<dbReference type="PROSITE" id="PS50893">
    <property type="entry name" value="ABC_TRANSPORTER_2"/>
    <property type="match status" value="1"/>
</dbReference>
<keyword evidence="3 6" id="KW-0067">ATP-binding</keyword>
<gene>
    <name evidence="6" type="ORF">SAMN05216270_120107</name>
</gene>
<dbReference type="STRING" id="58114.SAMN05216270_120107"/>
<dbReference type="CDD" id="cd03257">
    <property type="entry name" value="ABC_NikE_OppD_transporters"/>
    <property type="match status" value="1"/>
</dbReference>
<evidence type="ECO:0000313" key="7">
    <source>
        <dbReference type="Proteomes" id="UP000198949"/>
    </source>
</evidence>
<dbReference type="EMBL" id="FNAD01000020">
    <property type="protein sequence ID" value="SDE41263.1"/>
    <property type="molecule type" value="Genomic_DNA"/>
</dbReference>
<name>A0A1G7CPW5_9ACTN</name>
<organism evidence="6 7">
    <name type="scientific">Glycomyces harbinensis</name>
    <dbReference type="NCBI Taxonomy" id="58114"/>
    <lineage>
        <taxon>Bacteria</taxon>
        <taxon>Bacillati</taxon>
        <taxon>Actinomycetota</taxon>
        <taxon>Actinomycetes</taxon>
        <taxon>Glycomycetales</taxon>
        <taxon>Glycomycetaceae</taxon>
        <taxon>Glycomyces</taxon>
    </lineage>
</organism>
<protein>
    <submittedName>
        <fullName evidence="6">Peptide/nickel transport system ATP-binding protein</fullName>
    </submittedName>
</protein>
<evidence type="ECO:0000259" key="5">
    <source>
        <dbReference type="PROSITE" id="PS50893"/>
    </source>
</evidence>
<dbReference type="InterPro" id="IPR050319">
    <property type="entry name" value="ABC_transp_ATP-bind"/>
</dbReference>
<dbReference type="Gene3D" id="3.40.50.300">
    <property type="entry name" value="P-loop containing nucleotide triphosphate hydrolases"/>
    <property type="match status" value="1"/>
</dbReference>
<keyword evidence="1" id="KW-0813">Transport</keyword>
<dbReference type="Pfam" id="PF08352">
    <property type="entry name" value="oligo_HPY"/>
    <property type="match status" value="1"/>
</dbReference>
<dbReference type="Pfam" id="PF00005">
    <property type="entry name" value="ABC_tran"/>
    <property type="match status" value="1"/>
</dbReference>
<accession>A0A1G7CPW5</accession>
<reference evidence="7" key="1">
    <citation type="submission" date="2016-10" db="EMBL/GenBank/DDBJ databases">
        <authorList>
            <person name="Varghese N."/>
            <person name="Submissions S."/>
        </authorList>
    </citation>
    <scope>NUCLEOTIDE SEQUENCE [LARGE SCALE GENOMIC DNA]</scope>
    <source>
        <strain evidence="7">CGMCC 4.3516</strain>
    </source>
</reference>
<evidence type="ECO:0000313" key="6">
    <source>
        <dbReference type="EMBL" id="SDE41263.1"/>
    </source>
</evidence>
<dbReference type="GO" id="GO:0005524">
    <property type="term" value="F:ATP binding"/>
    <property type="evidence" value="ECO:0007669"/>
    <property type="project" value="UniProtKB-KW"/>
</dbReference>
<dbReference type="NCBIfam" id="TIGR01727">
    <property type="entry name" value="oligo_HPY"/>
    <property type="match status" value="1"/>
</dbReference>
<dbReference type="InterPro" id="IPR027417">
    <property type="entry name" value="P-loop_NTPase"/>
</dbReference>
<evidence type="ECO:0000256" key="3">
    <source>
        <dbReference type="ARBA" id="ARBA00022840"/>
    </source>
</evidence>
<proteinExistence type="predicted"/>
<dbReference type="InterPro" id="IPR003593">
    <property type="entry name" value="AAA+_ATPase"/>
</dbReference>
<feature type="compositionally biased region" description="Low complexity" evidence="4">
    <location>
        <begin position="379"/>
        <end position="395"/>
    </location>
</feature>
<dbReference type="RefSeq" id="WP_091040203.1">
    <property type="nucleotide sequence ID" value="NZ_FNAD01000020.1"/>
</dbReference>
<keyword evidence="2" id="KW-0547">Nucleotide-binding</keyword>
<dbReference type="GO" id="GO:0055085">
    <property type="term" value="P:transmembrane transport"/>
    <property type="evidence" value="ECO:0007669"/>
    <property type="project" value="UniProtKB-ARBA"/>
</dbReference>
<evidence type="ECO:0000256" key="2">
    <source>
        <dbReference type="ARBA" id="ARBA00022741"/>
    </source>
</evidence>